<dbReference type="EMBL" id="QGGV01000009">
    <property type="protein sequence ID" value="PWK54998.1"/>
    <property type="molecule type" value="Genomic_DNA"/>
</dbReference>
<name>A0A316G2H0_9RHOB</name>
<dbReference type="Proteomes" id="UP000245390">
    <property type="component" value="Unassembled WGS sequence"/>
</dbReference>
<dbReference type="AlphaFoldDB" id="A0A316G2H0"/>
<evidence type="ECO:0000313" key="1">
    <source>
        <dbReference type="EMBL" id="PWK54998.1"/>
    </source>
</evidence>
<accession>A0A316G2H0</accession>
<protein>
    <submittedName>
        <fullName evidence="1">Uncharacterized protein</fullName>
    </submittedName>
</protein>
<reference evidence="1 2" key="1">
    <citation type="submission" date="2018-05" db="EMBL/GenBank/DDBJ databases">
        <title>Genomic Encyclopedia of Type Strains, Phase IV (KMG-IV): sequencing the most valuable type-strain genomes for metagenomic binning, comparative biology and taxonomic classification.</title>
        <authorList>
            <person name="Goeker M."/>
        </authorList>
    </citation>
    <scope>NUCLEOTIDE SEQUENCE [LARGE SCALE GENOMIC DNA]</scope>
    <source>
        <strain evidence="1 2">DSM 103371</strain>
    </source>
</reference>
<dbReference type="RefSeq" id="WP_164721764.1">
    <property type="nucleotide sequence ID" value="NZ_CP034588.1"/>
</dbReference>
<evidence type="ECO:0000313" key="2">
    <source>
        <dbReference type="Proteomes" id="UP000245390"/>
    </source>
</evidence>
<comment type="caution">
    <text evidence="1">The sequence shown here is derived from an EMBL/GenBank/DDBJ whole genome shotgun (WGS) entry which is preliminary data.</text>
</comment>
<keyword evidence="2" id="KW-1185">Reference proteome</keyword>
<gene>
    <name evidence="1" type="ORF">C8D95_10985</name>
</gene>
<sequence length="57" mass="6654">MVGYSLTLQDEWAMWSLAAVLYLRLSPEERAFLAKAVLWSMTDEQYQRLLQRMGASQ</sequence>
<organism evidence="1 2">
    <name type="scientific">Silicimonas algicola</name>
    <dbReference type="NCBI Taxonomy" id="1826607"/>
    <lineage>
        <taxon>Bacteria</taxon>
        <taxon>Pseudomonadati</taxon>
        <taxon>Pseudomonadota</taxon>
        <taxon>Alphaproteobacteria</taxon>
        <taxon>Rhodobacterales</taxon>
        <taxon>Paracoccaceae</taxon>
    </lineage>
</organism>
<proteinExistence type="predicted"/>